<dbReference type="InterPro" id="IPR011049">
    <property type="entry name" value="Serralysin-like_metalloprot_C"/>
</dbReference>
<dbReference type="InterPro" id="IPR003615">
    <property type="entry name" value="HNH_nuc"/>
</dbReference>
<dbReference type="Gene3D" id="3.10.350.10">
    <property type="entry name" value="LysM domain"/>
    <property type="match status" value="1"/>
</dbReference>
<evidence type="ECO:0000313" key="4">
    <source>
        <dbReference type="EMBL" id="PVM82863.1"/>
    </source>
</evidence>
<evidence type="ECO:0000256" key="2">
    <source>
        <dbReference type="SAM" id="Phobius"/>
    </source>
</evidence>
<dbReference type="InterPro" id="IPR010566">
    <property type="entry name" value="Haemolys_ca-bd"/>
</dbReference>
<accession>A0A2T9JGP1</accession>
<dbReference type="CDD" id="cd00085">
    <property type="entry name" value="HNHc"/>
    <property type="match status" value="1"/>
</dbReference>
<keyword evidence="2" id="KW-1133">Transmembrane helix</keyword>
<dbReference type="PROSITE" id="PS51782">
    <property type="entry name" value="LYSM"/>
    <property type="match status" value="1"/>
</dbReference>
<dbReference type="Gene3D" id="2.180.10.10">
    <property type="entry name" value="RHS repeat-associated core"/>
    <property type="match status" value="1"/>
</dbReference>
<sequence length="2484" mass="257172">GETISQTDALGGQSLYTYNTLGKLLTSALPTVNVTDETGAVHAVSPATTHYYDVSGRLVATRDANGALTTRQLLAGSGYGDDPALAISERHADGGVVQTGYDVFRDARTSINEIGAVETRTYDGMGRLVSLAHASTSTPLTFNGATGAETFDIRGPSIINGNGGADTFLVRTGVGSVVINAWTGLTTPVGILEFEPGVTLSSVLLTSDSSGNLIIVNAAGDRIQVTGQFGRVYGVGLIKFGDGTTLDRQQIAQLAFTGSAGNRAFYGTSGADTFDSRGEAYYIRGEGGADVFVYNAGYGDLEIQQVYGTDSVLQLGAGLDLSNLAFSSDYLSNLVITGPNGERIQVDNQFGGSSWGIGLVQFADGTTLNRQQLINLATTGTANTPRLYGTSGADTFDSHGLAYYAQGGGGQDTFIYNTGYGALEISQIFGSNSIVQFGAGITIAGLSFAGDSSGNLIITGANGDRVKISNQFYGSNYGVGLLQFADGTTLDRQQMIDIATSGTAANRNLYGTSGADTFDTHGQAHYIRGNGGADTFLYNAGYGALTITQYSGTASVLRFGAGITLSSLRFTKTSSDLIITGQAGDRIVVDYQYASTSYGIGSIEFADGTVLSREQITAAITPATPSGGTLSGTAASETLDSAGVYSRITGGGGTDTYIYNAGYGALEINQSNGSNSVLQLGAGITLAGLVFTADSNGGLTIAGAAGDRIQLINQFTSGTYYGVGTILFADGSTLNRQQMLDRVVSGSAANSNIYGSSGNEIIDTHGLAGFANGRGGTDTFIYNVGYGAVEINQSGGTNSVLLMGAGFSASNLTFSADSNGMLTITAAGGDEIRLINQFTSADYYGVGTLQFADGSTLNRQQLLDRVITGSAANRNLHGSSAAQTFDTHGLAHYVNGRGGADTFVYEAGYGPLEIQQSSGPGSVLRMGPGFSLANLIFSAADTALVITGPNGDRVQITNQFLSGTYYGVDLVEFDDGSTLNRQQMIDLVASGSWANRRIYGTAAAETLDTHGLAHFVAGRGGADTYVFNAGYGAVEIRADQGSGASTAILQLGPGITAADLYFTGSGSNLIIAFGIGDRILLTNQLMGTQYGVSEIRFADGSILNRQQFIGLSGSAQSLVDSYTYDGLGQRIRHANSQLGTTALAERTDYDLNGRVVSQIDFNGYATTYAYAYDATLATTGLGVFGGWIQTTTNAAGLTSSASTDYFGRSAGATDFGGHVTNLTYDLAGRLVQKTNNVGQDLRYTYFNTGALASEINLNFGVGGSQSSQSYSYDLAGRRTHETTLVTYTGYDEEGLAYQWTRSLQDASVTYDALGRLTRFVDSGEDAANPVDINYEYDANNNVRLIASTYRDLVSGALTSKEQWFRYDSMNRFVTTGGVLLDALGQAAQTRGAAGNTIGRGANGVDLTYDAAGRRKSAVSTGNNETYAYTASGYLSTVFINGALRVRNVRDSMGRLTMHTEYGADGKIAYSEESTYDAGSQVILSQTSTLQSDGAIITANTTYDYKADVGGGVYTGAYLGGMVVHTRTTSSQIKSGQTTAQPTSETVNTYVWWDGPQQNTITIRPDITKSTVNVSTFTYDTSGNVVSVAIQDGRPRTVNYVTNAAGQVISRKEASAASANPIEYYYRFNNIQRANIGNDGPNGKTNYAASIAQRSSAAQSTAFQGGAATSYADMDQQYDALNANSLAEAEGAPTYTVVQGDTLQSIAASVWGDASLWYLIANFNGLTGADTLVQGARLQLPAQVTNVHHSSDTFQAYDPTRALGSVAPDQVAPTRKGKGCGVIGSILAAVVAIVVTIVTYPILQAGSAALGMKAGAATAAALAGSAAIGSAAGQLTAMATGVQDKFSWKAVGKAALTAMVAGDPKGTILEQMLKAAASNVVSQGVAVATGLQDKFSWTDVAVSAVMAGADGVVGQALGKANWVPAPKLLKPALTGTAAAIAGAGARSLIDGSDFGDNINALLPSVVGSTIGRALTDRIGGGGSASGQAASDDSPAAPQAGGGGETWGFPGLYHDGDGNFFEAPMGVRYLVAPGEPVGGVSSTRPSLWDRAWSAVGGFLKDPLGSISRAVDYAAKSVRTSPDYRPPAASASTGVDDPTLVDEVIVIGKRLYQQFSDGYSGSVAFANNVFDLASAKVKSDVQSKVFLATALPSYALYSAGNGFERAGLPGFGAALKKQAVMTPNLALGAAGSAVDLVTGTVKTAAVVGVNASPIGLANGMLQDATGLSLPGPNIRTLTDPIAQRAGDYLSGRRDLVADVKSAVGAEIGQMRTIGADLASNDLNRVAAGSYAAGDKIVDYGVNVVPMAGAAVKGVQGMRALTLGGRVATAEALAAESAAAGARSGWTPLGASARTYIRDIEVQTGRAIGPGQRSELADALRANDYSAKLTDDALAVSRAEFSKSRSGLISQWEKNTGQTWPTYQENVISSRGGLLRKAGDRYDAHHIIELSNGGPNSWWNLHPAAFPKQHQGGIHRAGGPARSLFGGQ</sequence>
<name>A0A2T9JGP1_9CAUL</name>
<dbReference type="InterPro" id="IPR018392">
    <property type="entry name" value="LysM"/>
</dbReference>
<dbReference type="InterPro" id="IPR006530">
    <property type="entry name" value="YD"/>
</dbReference>
<keyword evidence="2" id="KW-0812">Transmembrane</keyword>
<dbReference type="Proteomes" id="UP000244913">
    <property type="component" value="Unassembled WGS sequence"/>
</dbReference>
<feature type="transmembrane region" description="Helical" evidence="2">
    <location>
        <begin position="1781"/>
        <end position="1802"/>
    </location>
</feature>
<dbReference type="Pfam" id="PF06594">
    <property type="entry name" value="HCBP_related"/>
    <property type="match status" value="5"/>
</dbReference>
<protein>
    <recommendedName>
        <fullName evidence="3">LysM domain-containing protein</fullName>
    </recommendedName>
</protein>
<dbReference type="SUPFAM" id="SSF51120">
    <property type="entry name" value="beta-Roll"/>
    <property type="match status" value="5"/>
</dbReference>
<dbReference type="NCBIfam" id="TIGR01643">
    <property type="entry name" value="YD_repeat_2x"/>
    <property type="match status" value="1"/>
</dbReference>
<evidence type="ECO:0000259" key="3">
    <source>
        <dbReference type="PROSITE" id="PS51782"/>
    </source>
</evidence>
<comment type="caution">
    <text evidence="4">The sequence shown here is derived from an EMBL/GenBank/DDBJ whole genome shotgun (WGS) entry which is preliminary data.</text>
</comment>
<feature type="compositionally biased region" description="Low complexity" evidence="1">
    <location>
        <begin position="1984"/>
        <end position="1997"/>
    </location>
</feature>
<feature type="region of interest" description="Disordered" evidence="1">
    <location>
        <begin position="2465"/>
        <end position="2484"/>
    </location>
</feature>
<keyword evidence="5" id="KW-1185">Reference proteome</keyword>
<feature type="non-terminal residue" evidence="4">
    <location>
        <position position="1"/>
    </location>
</feature>
<keyword evidence="2" id="KW-0472">Membrane</keyword>
<evidence type="ECO:0000256" key="1">
    <source>
        <dbReference type="SAM" id="MobiDB-lite"/>
    </source>
</evidence>
<feature type="domain" description="LysM" evidence="3">
    <location>
        <begin position="1692"/>
        <end position="1739"/>
    </location>
</feature>
<dbReference type="InterPro" id="IPR036779">
    <property type="entry name" value="LysM_dom_sf"/>
</dbReference>
<dbReference type="SMART" id="SM00257">
    <property type="entry name" value="LysM"/>
    <property type="match status" value="1"/>
</dbReference>
<feature type="region of interest" description="Disordered" evidence="1">
    <location>
        <begin position="1980"/>
        <end position="2006"/>
    </location>
</feature>
<dbReference type="Gene3D" id="2.150.10.10">
    <property type="entry name" value="Serralysin-like metalloprotease, C-terminal"/>
    <property type="match status" value="1"/>
</dbReference>
<proteinExistence type="predicted"/>
<dbReference type="EMBL" id="QDKP01000034">
    <property type="protein sequence ID" value="PVM82863.1"/>
    <property type="molecule type" value="Genomic_DNA"/>
</dbReference>
<evidence type="ECO:0000313" key="5">
    <source>
        <dbReference type="Proteomes" id="UP000244913"/>
    </source>
</evidence>
<gene>
    <name evidence="4" type="ORF">DDF65_11065</name>
</gene>
<dbReference type="CDD" id="cd00118">
    <property type="entry name" value="LysM"/>
    <property type="match status" value="1"/>
</dbReference>
<reference evidence="4 5" key="1">
    <citation type="submission" date="2018-04" db="EMBL/GenBank/DDBJ databases">
        <title>The genome sequence of Caulobacter sp. 736.</title>
        <authorList>
            <person name="Gao J."/>
            <person name="Sun J."/>
        </authorList>
    </citation>
    <scope>NUCLEOTIDE SEQUENCE [LARGE SCALE GENOMIC DNA]</scope>
    <source>
        <strain evidence="4 5">736</strain>
    </source>
</reference>
<dbReference type="RefSeq" id="WP_165828816.1">
    <property type="nucleotide sequence ID" value="NZ_QDKP01000034.1"/>
</dbReference>
<organism evidence="4 5">
    <name type="scientific">Caulobacter radicis</name>
    <dbReference type="NCBI Taxonomy" id="2172650"/>
    <lineage>
        <taxon>Bacteria</taxon>
        <taxon>Pseudomonadati</taxon>
        <taxon>Pseudomonadota</taxon>
        <taxon>Alphaproteobacteria</taxon>
        <taxon>Caulobacterales</taxon>
        <taxon>Caulobacteraceae</taxon>
        <taxon>Caulobacter</taxon>
    </lineage>
</organism>